<dbReference type="PROSITE" id="PS00194">
    <property type="entry name" value="THIOREDOXIN_1"/>
    <property type="match status" value="1"/>
</dbReference>
<dbReference type="GO" id="GO:0030313">
    <property type="term" value="C:cell envelope"/>
    <property type="evidence" value="ECO:0007669"/>
    <property type="project" value="UniProtKB-SubCell"/>
</dbReference>
<feature type="signal peptide" evidence="7">
    <location>
        <begin position="1"/>
        <end position="24"/>
    </location>
</feature>
<reference evidence="9" key="2">
    <citation type="submission" date="2021-04" db="EMBL/GenBank/DDBJ databases">
        <authorList>
            <person name="Gilroy R."/>
        </authorList>
    </citation>
    <scope>NUCLEOTIDE SEQUENCE</scope>
    <source>
        <strain evidence="9">5933</strain>
    </source>
</reference>
<comment type="subcellular location">
    <subcellularLocation>
        <location evidence="1">Cell envelope</location>
    </subcellularLocation>
</comment>
<evidence type="ECO:0000313" key="10">
    <source>
        <dbReference type="Proteomes" id="UP000823918"/>
    </source>
</evidence>
<dbReference type="PANTHER" id="PTHR42852:SF6">
    <property type="entry name" value="THIOL:DISULFIDE INTERCHANGE PROTEIN DSBE"/>
    <property type="match status" value="1"/>
</dbReference>
<dbReference type="Proteomes" id="UP000823918">
    <property type="component" value="Unassembled WGS sequence"/>
</dbReference>
<feature type="chain" id="PRO_5038539793" evidence="7">
    <location>
        <begin position="25"/>
        <end position="226"/>
    </location>
</feature>
<evidence type="ECO:0000259" key="8">
    <source>
        <dbReference type="PROSITE" id="PS51352"/>
    </source>
</evidence>
<evidence type="ECO:0000256" key="6">
    <source>
        <dbReference type="SAM" id="MobiDB-lite"/>
    </source>
</evidence>
<dbReference type="InterPro" id="IPR013740">
    <property type="entry name" value="Redoxin"/>
</dbReference>
<keyword evidence="3" id="KW-0735">Signal-anchor</keyword>
<evidence type="ECO:0000256" key="5">
    <source>
        <dbReference type="ARBA" id="ARBA00023284"/>
    </source>
</evidence>
<dbReference type="InterPro" id="IPR036249">
    <property type="entry name" value="Thioredoxin-like_sf"/>
</dbReference>
<feature type="domain" description="Thioredoxin" evidence="8">
    <location>
        <begin position="64"/>
        <end position="215"/>
    </location>
</feature>
<dbReference type="InterPro" id="IPR017937">
    <property type="entry name" value="Thioredoxin_CS"/>
</dbReference>
<keyword evidence="3" id="KW-0812">Transmembrane</keyword>
<dbReference type="SUPFAM" id="SSF52833">
    <property type="entry name" value="Thioredoxin-like"/>
    <property type="match status" value="1"/>
</dbReference>
<comment type="caution">
    <text evidence="9">The sequence shown here is derived from an EMBL/GenBank/DDBJ whole genome shotgun (WGS) entry which is preliminary data.</text>
</comment>
<dbReference type="EMBL" id="DWWA01000009">
    <property type="protein sequence ID" value="HJC71510.1"/>
    <property type="molecule type" value="Genomic_DNA"/>
</dbReference>
<dbReference type="GO" id="GO:0017004">
    <property type="term" value="P:cytochrome complex assembly"/>
    <property type="evidence" value="ECO:0007669"/>
    <property type="project" value="UniProtKB-KW"/>
</dbReference>
<dbReference type="CDD" id="cd02966">
    <property type="entry name" value="TlpA_like_family"/>
    <property type="match status" value="1"/>
</dbReference>
<dbReference type="AlphaFoldDB" id="A0A9D2Q4X4"/>
<feature type="compositionally biased region" description="Low complexity" evidence="6">
    <location>
        <begin position="51"/>
        <end position="63"/>
    </location>
</feature>
<evidence type="ECO:0000256" key="3">
    <source>
        <dbReference type="ARBA" id="ARBA00022968"/>
    </source>
</evidence>
<dbReference type="InterPro" id="IPR050553">
    <property type="entry name" value="Thioredoxin_ResA/DsbE_sf"/>
</dbReference>
<sequence length="226" mass="23637">MIQWKRAMIAMMLAAALAATTACAAAPASNESTSETAGVSSASSTAQSTGEQESVSESASASESTQTANIGFFTAETLDGEAVDETIFSGHTLTVVNVWATFCGWCVDEMPILSALNDEYAEKGVQVVGIVNDTIAADGSEDPEQVALAKDIVAQGNATYTQLKLSDDLIQLGFASLPAVPATFFFDGNGNLVGQGFLGAKNESQWRETFDTYLKMAEEQMGESAA</sequence>
<evidence type="ECO:0000313" key="9">
    <source>
        <dbReference type="EMBL" id="HJC71510.1"/>
    </source>
</evidence>
<dbReference type="Pfam" id="PF08534">
    <property type="entry name" value="Redoxin"/>
    <property type="match status" value="1"/>
</dbReference>
<dbReference type="Gene3D" id="3.40.30.10">
    <property type="entry name" value="Glutaredoxin"/>
    <property type="match status" value="1"/>
</dbReference>
<evidence type="ECO:0000256" key="2">
    <source>
        <dbReference type="ARBA" id="ARBA00022748"/>
    </source>
</evidence>
<dbReference type="PROSITE" id="PS51352">
    <property type="entry name" value="THIOREDOXIN_2"/>
    <property type="match status" value="1"/>
</dbReference>
<evidence type="ECO:0000256" key="7">
    <source>
        <dbReference type="SAM" id="SignalP"/>
    </source>
</evidence>
<accession>A0A9D2Q4X4</accession>
<feature type="compositionally biased region" description="Polar residues" evidence="6">
    <location>
        <begin position="30"/>
        <end position="50"/>
    </location>
</feature>
<keyword evidence="2" id="KW-0201">Cytochrome c-type biogenesis</keyword>
<keyword evidence="4" id="KW-1015">Disulfide bond</keyword>
<keyword evidence="5" id="KW-0676">Redox-active center</keyword>
<evidence type="ECO:0000256" key="1">
    <source>
        <dbReference type="ARBA" id="ARBA00004196"/>
    </source>
</evidence>
<reference evidence="9" key="1">
    <citation type="journal article" date="2021" name="PeerJ">
        <title>Extensive microbial diversity within the chicken gut microbiome revealed by metagenomics and culture.</title>
        <authorList>
            <person name="Gilroy R."/>
            <person name="Ravi A."/>
            <person name="Getino M."/>
            <person name="Pursley I."/>
            <person name="Horton D.L."/>
            <person name="Alikhan N.F."/>
            <person name="Baker D."/>
            <person name="Gharbi K."/>
            <person name="Hall N."/>
            <person name="Watson M."/>
            <person name="Adriaenssens E.M."/>
            <person name="Foster-Nyarko E."/>
            <person name="Jarju S."/>
            <person name="Secka A."/>
            <person name="Antonio M."/>
            <person name="Oren A."/>
            <person name="Chaudhuri R.R."/>
            <person name="La Ragione R."/>
            <person name="Hildebrand F."/>
            <person name="Pallen M.J."/>
        </authorList>
    </citation>
    <scope>NUCLEOTIDE SEQUENCE</scope>
    <source>
        <strain evidence="9">5933</strain>
    </source>
</reference>
<dbReference type="GO" id="GO:0016491">
    <property type="term" value="F:oxidoreductase activity"/>
    <property type="evidence" value="ECO:0007669"/>
    <property type="project" value="InterPro"/>
</dbReference>
<dbReference type="PROSITE" id="PS51257">
    <property type="entry name" value="PROKAR_LIPOPROTEIN"/>
    <property type="match status" value="1"/>
</dbReference>
<dbReference type="PANTHER" id="PTHR42852">
    <property type="entry name" value="THIOL:DISULFIDE INTERCHANGE PROTEIN DSBE"/>
    <property type="match status" value="1"/>
</dbReference>
<keyword evidence="7" id="KW-0732">Signal</keyword>
<gene>
    <name evidence="9" type="ORF">H9698_01785</name>
</gene>
<proteinExistence type="predicted"/>
<evidence type="ECO:0000256" key="4">
    <source>
        <dbReference type="ARBA" id="ARBA00023157"/>
    </source>
</evidence>
<organism evidence="9 10">
    <name type="scientific">Candidatus Ruthenibacterium merdavium</name>
    <dbReference type="NCBI Taxonomy" id="2838752"/>
    <lineage>
        <taxon>Bacteria</taxon>
        <taxon>Bacillati</taxon>
        <taxon>Bacillota</taxon>
        <taxon>Clostridia</taxon>
        <taxon>Eubacteriales</taxon>
        <taxon>Oscillospiraceae</taxon>
        <taxon>Ruthenibacterium</taxon>
    </lineage>
</organism>
<dbReference type="InterPro" id="IPR013766">
    <property type="entry name" value="Thioredoxin_domain"/>
</dbReference>
<name>A0A9D2Q4X4_9FIRM</name>
<feature type="region of interest" description="Disordered" evidence="6">
    <location>
        <begin position="30"/>
        <end position="63"/>
    </location>
</feature>
<protein>
    <submittedName>
        <fullName evidence="9">TlpA family protein disulfide reductase</fullName>
    </submittedName>
</protein>